<evidence type="ECO:0000256" key="7">
    <source>
        <dbReference type="ARBA" id="ARBA00022679"/>
    </source>
</evidence>
<evidence type="ECO:0000256" key="6">
    <source>
        <dbReference type="ARBA" id="ARBA00022642"/>
    </source>
</evidence>
<comment type="catalytic activity">
    <reaction evidence="8">
        <text>5-phospho-alpha-D-ribose 1-diphosphate + nicotinate + ATP + H2O = nicotinate beta-D-ribonucleotide + ADP + phosphate + diphosphate</text>
        <dbReference type="Rhea" id="RHEA:36163"/>
        <dbReference type="ChEBI" id="CHEBI:15377"/>
        <dbReference type="ChEBI" id="CHEBI:30616"/>
        <dbReference type="ChEBI" id="CHEBI:32544"/>
        <dbReference type="ChEBI" id="CHEBI:33019"/>
        <dbReference type="ChEBI" id="CHEBI:43474"/>
        <dbReference type="ChEBI" id="CHEBI:57502"/>
        <dbReference type="ChEBI" id="CHEBI:58017"/>
        <dbReference type="ChEBI" id="CHEBI:456216"/>
        <dbReference type="EC" id="6.3.4.21"/>
    </reaction>
</comment>
<evidence type="ECO:0000256" key="3">
    <source>
        <dbReference type="ARBA" id="ARBA00013236"/>
    </source>
</evidence>
<dbReference type="InterPro" id="IPR036068">
    <property type="entry name" value="Nicotinate_pribotase-like_C"/>
</dbReference>
<dbReference type="Gene3D" id="3.20.140.10">
    <property type="entry name" value="nicotinate phosphoribosyltransferase"/>
    <property type="match status" value="3"/>
</dbReference>
<reference evidence="12" key="1">
    <citation type="journal article" date="2015" name="Nature">
        <title>Complex archaea that bridge the gap between prokaryotes and eukaryotes.</title>
        <authorList>
            <person name="Spang A."/>
            <person name="Saw J.H."/>
            <person name="Jorgensen S.L."/>
            <person name="Zaremba-Niedzwiedzka K."/>
            <person name="Martijn J."/>
            <person name="Lind A.E."/>
            <person name="van Eijk R."/>
            <person name="Schleper C."/>
            <person name="Guy L."/>
            <person name="Ettema T.J."/>
        </authorList>
    </citation>
    <scope>NUCLEOTIDE SEQUENCE</scope>
</reference>
<feature type="domain" description="Nicotinate phosphoribosyltransferase N-terminal" evidence="10">
    <location>
        <begin position="13"/>
        <end position="147"/>
    </location>
</feature>
<sequence length="455" mass="52305">MNSGFINDFNMILATDFYQLTMGAAYYQYNLENNINDEEDVATFELFIRKLPKNRNYLIFAGLEQVLHYLQNARFSERAIEFLRKKPVFKNIDSSFFDEYLSNFKFNVDVWAMKEGNFFFPNEPIVRIQGPLFHAQIAETYLLNVINFQTLIASKASRIKNIAHSKVLLEFGTRRSHSPLAGVYAARASYIAGFNGTSNVIADLELGINSTGTMAHSFVQKFRNEIESFDSYYKIYNENSILLIDTYDTEKGAQKACKYGNNIKGVRIDSGDLIEHAKKVRRILDKNGCEKVLIIASSDLNEYKIKKIIDKKAPIDVFGVGTELATSSDDPTISGVYKLMEYNNTPRIKISEEKLTYPGTKQVYRIFDENNKFKEDIIILEEEPHPPNAEALLTLSMKNGELITKLPKLDDIQKFYLDNIEKLPDSYKKLEEVRPFKLKVSDKLKQLTKSLKDKY</sequence>
<dbReference type="NCBIfam" id="NF006696">
    <property type="entry name" value="PRK09243.1-3"/>
    <property type="match status" value="1"/>
</dbReference>
<name>A0A0F9RRD0_9ZZZZ</name>
<evidence type="ECO:0000256" key="4">
    <source>
        <dbReference type="ARBA" id="ARBA00022553"/>
    </source>
</evidence>
<dbReference type="SUPFAM" id="SSF51690">
    <property type="entry name" value="Nicotinate/Quinolinate PRTase C-terminal domain-like"/>
    <property type="match status" value="1"/>
</dbReference>
<comment type="similarity">
    <text evidence="2">Belongs to the NAPRTase family.</text>
</comment>
<gene>
    <name evidence="12" type="ORF">LCGC14_0863480</name>
</gene>
<dbReference type="GO" id="GO:0005829">
    <property type="term" value="C:cytosol"/>
    <property type="evidence" value="ECO:0007669"/>
    <property type="project" value="TreeGrafter"/>
</dbReference>
<comment type="caution">
    <text evidence="12">The sequence shown here is derived from an EMBL/GenBank/DDBJ whole genome shotgun (WGS) entry which is preliminary data.</text>
</comment>
<evidence type="ECO:0000259" key="11">
    <source>
        <dbReference type="Pfam" id="PF17956"/>
    </source>
</evidence>
<dbReference type="Pfam" id="PF04095">
    <property type="entry name" value="NAPRTase"/>
    <property type="match status" value="1"/>
</dbReference>
<keyword evidence="5" id="KW-0436">Ligase</keyword>
<dbReference type="InterPro" id="IPR041525">
    <property type="entry name" value="N/Namide_PRibTrfase"/>
</dbReference>
<dbReference type="GO" id="GO:0016740">
    <property type="term" value="F:transferase activity"/>
    <property type="evidence" value="ECO:0007669"/>
    <property type="project" value="UniProtKB-KW"/>
</dbReference>
<evidence type="ECO:0000256" key="5">
    <source>
        <dbReference type="ARBA" id="ARBA00022598"/>
    </source>
</evidence>
<evidence type="ECO:0000313" key="12">
    <source>
        <dbReference type="EMBL" id="KKN27551.1"/>
    </source>
</evidence>
<evidence type="ECO:0000256" key="8">
    <source>
        <dbReference type="ARBA" id="ARBA00048668"/>
    </source>
</evidence>
<organism evidence="12">
    <name type="scientific">marine sediment metagenome</name>
    <dbReference type="NCBI Taxonomy" id="412755"/>
    <lineage>
        <taxon>unclassified sequences</taxon>
        <taxon>metagenomes</taxon>
        <taxon>ecological metagenomes</taxon>
    </lineage>
</organism>
<dbReference type="InterPro" id="IPR006405">
    <property type="entry name" value="Nic_PRibTrfase_pncB"/>
</dbReference>
<dbReference type="GO" id="GO:0034355">
    <property type="term" value="P:NAD+ biosynthetic process via the salvage pathway"/>
    <property type="evidence" value="ECO:0007669"/>
    <property type="project" value="TreeGrafter"/>
</dbReference>
<feature type="domain" description="Nicotinate phosphoribosyltransferase C-terminal" evidence="11">
    <location>
        <begin position="388"/>
        <end position="447"/>
    </location>
</feature>
<keyword evidence="6" id="KW-0662">Pyridine nucleotide biosynthesis</keyword>
<dbReference type="Pfam" id="PF17767">
    <property type="entry name" value="NAPRTase_N"/>
    <property type="match status" value="1"/>
</dbReference>
<dbReference type="InterPro" id="IPR013785">
    <property type="entry name" value="Aldolase_TIM"/>
</dbReference>
<keyword evidence="4" id="KW-0597">Phosphoprotein</keyword>
<evidence type="ECO:0000259" key="10">
    <source>
        <dbReference type="Pfam" id="PF17767"/>
    </source>
</evidence>
<dbReference type="AlphaFoldDB" id="A0A0F9RRD0"/>
<evidence type="ECO:0000256" key="2">
    <source>
        <dbReference type="ARBA" id="ARBA00010897"/>
    </source>
</evidence>
<dbReference type="CDD" id="cd01570">
    <property type="entry name" value="NAPRTase_A"/>
    <property type="match status" value="1"/>
</dbReference>
<feature type="domain" description="Nicotinate/nicotinamide phosphoribosyltransferase" evidence="9">
    <location>
        <begin position="169"/>
        <end position="345"/>
    </location>
</feature>
<dbReference type="EC" id="6.3.4.21" evidence="3"/>
<dbReference type="PANTHER" id="PTHR11098">
    <property type="entry name" value="NICOTINATE PHOSPHORIBOSYLTRANSFERASE"/>
    <property type="match status" value="1"/>
</dbReference>
<proteinExistence type="inferred from homology"/>
<dbReference type="GO" id="GO:0004516">
    <property type="term" value="F:nicotinate phosphoribosyltransferase activity"/>
    <property type="evidence" value="ECO:0007669"/>
    <property type="project" value="UniProtKB-EC"/>
</dbReference>
<dbReference type="Pfam" id="PF17956">
    <property type="entry name" value="NAPRTase_C"/>
    <property type="match status" value="1"/>
</dbReference>
<evidence type="ECO:0000256" key="1">
    <source>
        <dbReference type="ARBA" id="ARBA00004952"/>
    </source>
</evidence>
<dbReference type="SUPFAM" id="SSF54675">
    <property type="entry name" value="Nicotinate/Quinolinate PRTase N-terminal domain-like"/>
    <property type="match status" value="1"/>
</dbReference>
<protein>
    <recommendedName>
        <fullName evidence="3">nicotinate phosphoribosyltransferase</fullName>
        <ecNumber evidence="3">6.3.4.21</ecNumber>
    </recommendedName>
</protein>
<dbReference type="InterPro" id="IPR007229">
    <property type="entry name" value="Nic_PRibTrfase-Fam"/>
</dbReference>
<dbReference type="EMBL" id="LAZR01002627">
    <property type="protein sequence ID" value="KKN27551.1"/>
    <property type="molecule type" value="Genomic_DNA"/>
</dbReference>
<dbReference type="NCBIfam" id="NF009131">
    <property type="entry name" value="PRK12484.1"/>
    <property type="match status" value="1"/>
</dbReference>
<evidence type="ECO:0000259" key="9">
    <source>
        <dbReference type="Pfam" id="PF04095"/>
    </source>
</evidence>
<accession>A0A0F9RRD0</accession>
<keyword evidence="7" id="KW-0808">Transferase</keyword>
<dbReference type="InterPro" id="IPR040727">
    <property type="entry name" value="NAPRTase_N"/>
</dbReference>
<dbReference type="UniPathway" id="UPA00253">
    <property type="reaction ID" value="UER00457"/>
</dbReference>
<comment type="pathway">
    <text evidence="1">Cofactor biosynthesis; NAD(+) biosynthesis; nicotinate D-ribonucleotide from nicotinate: step 1/1.</text>
</comment>
<dbReference type="PIRSF" id="PIRSF000484">
    <property type="entry name" value="NAPRT"/>
    <property type="match status" value="1"/>
</dbReference>
<dbReference type="Gene3D" id="3.20.20.70">
    <property type="entry name" value="Aldolase class I"/>
    <property type="match status" value="1"/>
</dbReference>
<dbReference type="PANTHER" id="PTHR11098:SF1">
    <property type="entry name" value="NICOTINATE PHOSPHORIBOSYLTRANSFERASE"/>
    <property type="match status" value="1"/>
</dbReference>
<dbReference type="NCBIfam" id="TIGR01513">
    <property type="entry name" value="NAPRTase_put"/>
    <property type="match status" value="1"/>
</dbReference>
<dbReference type="InterPro" id="IPR041619">
    <property type="entry name" value="NAPRTase_C"/>
</dbReference>